<comment type="caution">
    <text evidence="3">The sequence shown here is derived from an EMBL/GenBank/DDBJ whole genome shotgun (WGS) entry which is preliminary data.</text>
</comment>
<keyword evidence="1" id="KW-0472">Membrane</keyword>
<dbReference type="NCBIfam" id="NF005389">
    <property type="entry name" value="PRK06934.1"/>
    <property type="match status" value="1"/>
</dbReference>
<dbReference type="PANTHER" id="PTHR39201:SF1">
    <property type="entry name" value="FLAVODOXIN-LIKE DOMAIN-CONTAINING PROTEIN"/>
    <property type="match status" value="1"/>
</dbReference>
<dbReference type="Pfam" id="PF12682">
    <property type="entry name" value="Flavodoxin_4"/>
    <property type="match status" value="1"/>
</dbReference>
<dbReference type="InterPro" id="IPR008254">
    <property type="entry name" value="Flavodoxin/NO_synth"/>
</dbReference>
<protein>
    <submittedName>
        <fullName evidence="3">Flavodoxin</fullName>
    </submittedName>
</protein>
<dbReference type="PANTHER" id="PTHR39201">
    <property type="entry name" value="EXPORTED PROTEIN-RELATED"/>
    <property type="match status" value="1"/>
</dbReference>
<dbReference type="Gene3D" id="3.40.50.360">
    <property type="match status" value="1"/>
</dbReference>
<accession>A0ABU4L442</accession>
<feature type="domain" description="Flavodoxin-like" evidence="2">
    <location>
        <begin position="106"/>
        <end position="221"/>
    </location>
</feature>
<keyword evidence="1" id="KW-0812">Transmembrane</keyword>
<dbReference type="Proteomes" id="UP001271723">
    <property type="component" value="Unassembled WGS sequence"/>
</dbReference>
<evidence type="ECO:0000313" key="4">
    <source>
        <dbReference type="Proteomes" id="UP001271723"/>
    </source>
</evidence>
<organism evidence="3 4">
    <name type="scientific">Streptomyces griseiscabiei</name>
    <dbReference type="NCBI Taxonomy" id="2993540"/>
    <lineage>
        <taxon>Bacteria</taxon>
        <taxon>Bacillati</taxon>
        <taxon>Actinomycetota</taxon>
        <taxon>Actinomycetes</taxon>
        <taxon>Kitasatosporales</taxon>
        <taxon>Streptomycetaceae</taxon>
        <taxon>Streptomyces</taxon>
    </lineage>
</organism>
<proteinExistence type="predicted"/>
<dbReference type="SUPFAM" id="SSF52218">
    <property type="entry name" value="Flavoproteins"/>
    <property type="match status" value="1"/>
</dbReference>
<evidence type="ECO:0000259" key="2">
    <source>
        <dbReference type="Pfam" id="PF12682"/>
    </source>
</evidence>
<reference evidence="3 4" key="1">
    <citation type="journal article" date="2023" name="Microb. Genom.">
        <title>Mesoterricola silvestris gen. nov., sp. nov., Mesoterricola sediminis sp. nov., Geothrix oryzae sp. nov., Geothrix edaphica sp. nov., Geothrix rubra sp. nov., and Geothrix limicola sp. nov., six novel members of Acidobacteriota isolated from soils.</title>
        <authorList>
            <person name="Weisberg A.J."/>
            <person name="Pearce E."/>
            <person name="Kramer C.G."/>
            <person name="Chang J.H."/>
            <person name="Clarke C.R."/>
        </authorList>
    </citation>
    <scope>NUCLEOTIDE SEQUENCE [LARGE SCALE GENOMIC DNA]</scope>
    <source>
        <strain evidence="3 4">NRRL_B-2795</strain>
    </source>
</reference>
<gene>
    <name evidence="3" type="ORF">PV517_17585</name>
</gene>
<evidence type="ECO:0000256" key="1">
    <source>
        <dbReference type="SAM" id="Phobius"/>
    </source>
</evidence>
<evidence type="ECO:0000313" key="3">
    <source>
        <dbReference type="EMBL" id="MDX2910507.1"/>
    </source>
</evidence>
<dbReference type="EMBL" id="JARAVY010000006">
    <property type="protein sequence ID" value="MDX2910507.1"/>
    <property type="molecule type" value="Genomic_DNA"/>
</dbReference>
<feature type="transmembrane region" description="Helical" evidence="1">
    <location>
        <begin position="30"/>
        <end position="52"/>
    </location>
</feature>
<dbReference type="RefSeq" id="WP_143673370.1">
    <property type="nucleotide sequence ID" value="NZ_JAGJBZ010000002.1"/>
</dbReference>
<keyword evidence="4" id="KW-1185">Reference proteome</keyword>
<dbReference type="InterPro" id="IPR029039">
    <property type="entry name" value="Flavoprotein-like_sf"/>
</dbReference>
<sequence>MITVPRRPPKNDIADEKEFTEMTNTTRRKFLSLVTVALAGGSIAGCSIVGGAGEALSDSESSETVPPLDKARTLVAYFSVPETDDPNNMTDDEESSTHVVDGKVLGNTQHVAQIIGGSTGAQVFRIETAEELPLDHKTLSDLALKQQEENARPKLKSLIPNLEEYDTVFIGYPIWWYGLPMPVYTFLEQHDFSKKNIILFTTHGGSRLSGTVEIVTEKLADSTVISNAFTISRDDMDSAEAEVGDWLDSLGVS</sequence>
<name>A0ABU4L442_9ACTN</name>
<keyword evidence="1" id="KW-1133">Transmembrane helix</keyword>